<name>A0ABV1BWI8_9FIRM</name>
<protein>
    <submittedName>
        <fullName evidence="1">DUF5688 family protein</fullName>
    </submittedName>
</protein>
<dbReference type="InterPro" id="IPR043743">
    <property type="entry name" value="DUF5688"/>
</dbReference>
<sequence>MKETNTISMMNFEDFKKVIMKKAEPVAGEGGTVDITHVIKNNGCEYDGLIILNKGSVISPTIYLNDYYEQYVNGKSIDSIFAGIKELYYLNKDRLSVDTQSLMSFEGIKDKIVYKLINYNANRKLLSLVPHKKILDLAMVYYCILGEIEDGNATALIYNSNIKNWHIKEDELYRTAVSNTPKLLPVKIYEMSELIKYVDTAEGRYSLDDPWCSNLYVLTNKSRINGAAGIMYEGVLKKLADKLESDMYILPSSIHEVIILPKSTMFNKEELMAMVRDVNTEGVSKDEVLSYTVYEYDRNTEELYS</sequence>
<organism evidence="1 2">
    <name type="scientific">[Lactobacillus] rogosae</name>
    <dbReference type="NCBI Taxonomy" id="706562"/>
    <lineage>
        <taxon>Bacteria</taxon>
        <taxon>Bacillati</taxon>
        <taxon>Bacillota</taxon>
        <taxon>Clostridia</taxon>
        <taxon>Lachnospirales</taxon>
        <taxon>Lachnospiraceae</taxon>
        <taxon>Lachnospira</taxon>
    </lineage>
</organism>
<dbReference type="Pfam" id="PF18941">
    <property type="entry name" value="DUF5688"/>
    <property type="match status" value="1"/>
</dbReference>
<dbReference type="Proteomes" id="UP001442364">
    <property type="component" value="Unassembled WGS sequence"/>
</dbReference>
<gene>
    <name evidence="1" type="ORF">WMO14_02665</name>
</gene>
<evidence type="ECO:0000313" key="2">
    <source>
        <dbReference type="Proteomes" id="UP001442364"/>
    </source>
</evidence>
<reference evidence="1 2" key="1">
    <citation type="submission" date="2024-03" db="EMBL/GenBank/DDBJ databases">
        <title>Human intestinal bacterial collection.</title>
        <authorList>
            <person name="Pauvert C."/>
            <person name="Hitch T.C.A."/>
            <person name="Clavel T."/>
        </authorList>
    </citation>
    <scope>NUCLEOTIDE SEQUENCE [LARGE SCALE GENOMIC DNA]</scope>
    <source>
        <strain evidence="1 2">CLA-AA-H255</strain>
    </source>
</reference>
<proteinExistence type="predicted"/>
<dbReference type="RefSeq" id="WP_022502074.1">
    <property type="nucleotide sequence ID" value="NZ_DAWDAH010000007.1"/>
</dbReference>
<dbReference type="EMBL" id="JBBMER010000002">
    <property type="protein sequence ID" value="MEQ2378786.1"/>
    <property type="molecule type" value="Genomic_DNA"/>
</dbReference>
<comment type="caution">
    <text evidence="1">The sequence shown here is derived from an EMBL/GenBank/DDBJ whole genome shotgun (WGS) entry which is preliminary data.</text>
</comment>
<evidence type="ECO:0000313" key="1">
    <source>
        <dbReference type="EMBL" id="MEQ2378786.1"/>
    </source>
</evidence>
<keyword evidence="2" id="KW-1185">Reference proteome</keyword>
<accession>A0ABV1BWI8</accession>